<evidence type="ECO:0000313" key="3">
    <source>
        <dbReference type="Proteomes" id="UP001612741"/>
    </source>
</evidence>
<proteinExistence type="predicted"/>
<organism evidence="2 3">
    <name type="scientific">Nonomuraea typhae</name>
    <dbReference type="NCBI Taxonomy" id="2603600"/>
    <lineage>
        <taxon>Bacteria</taxon>
        <taxon>Bacillati</taxon>
        <taxon>Actinomycetota</taxon>
        <taxon>Actinomycetes</taxon>
        <taxon>Streptosporangiales</taxon>
        <taxon>Streptosporangiaceae</taxon>
        <taxon>Nonomuraea</taxon>
    </lineage>
</organism>
<comment type="caution">
    <text evidence="2">The sequence shown here is derived from an EMBL/GenBank/DDBJ whole genome shotgun (WGS) entry which is preliminary data.</text>
</comment>
<accession>A0ABW7YSY6</accession>
<dbReference type="RefSeq" id="WP_397082267.1">
    <property type="nucleotide sequence ID" value="NZ_JBITGY010000004.1"/>
</dbReference>
<protein>
    <submittedName>
        <fullName evidence="2">Sigma factor</fullName>
    </submittedName>
</protein>
<dbReference type="InterPro" id="IPR007627">
    <property type="entry name" value="RNA_pol_sigma70_r2"/>
</dbReference>
<dbReference type="Proteomes" id="UP001612741">
    <property type="component" value="Unassembled WGS sequence"/>
</dbReference>
<feature type="domain" description="RNA polymerase sigma-70 region 2" evidence="1">
    <location>
        <begin position="75"/>
        <end position="138"/>
    </location>
</feature>
<dbReference type="EMBL" id="JBITGY010000004">
    <property type="protein sequence ID" value="MFI6499035.1"/>
    <property type="molecule type" value="Genomic_DNA"/>
</dbReference>
<evidence type="ECO:0000313" key="2">
    <source>
        <dbReference type="EMBL" id="MFI6499035.1"/>
    </source>
</evidence>
<dbReference type="InterPro" id="IPR013325">
    <property type="entry name" value="RNA_pol_sigma_r2"/>
</dbReference>
<name>A0ABW7YSY6_9ACTN</name>
<keyword evidence="3" id="KW-1185">Reference proteome</keyword>
<dbReference type="Pfam" id="PF04542">
    <property type="entry name" value="Sigma70_r2"/>
    <property type="match status" value="1"/>
</dbReference>
<gene>
    <name evidence="2" type="ORF">ACIBG2_16730</name>
</gene>
<reference evidence="2 3" key="1">
    <citation type="submission" date="2024-10" db="EMBL/GenBank/DDBJ databases">
        <title>The Natural Products Discovery Center: Release of the First 8490 Sequenced Strains for Exploring Actinobacteria Biosynthetic Diversity.</title>
        <authorList>
            <person name="Kalkreuter E."/>
            <person name="Kautsar S.A."/>
            <person name="Yang D."/>
            <person name="Bader C.D."/>
            <person name="Teijaro C.N."/>
            <person name="Fluegel L."/>
            <person name="Davis C.M."/>
            <person name="Simpson J.R."/>
            <person name="Lauterbach L."/>
            <person name="Steele A.D."/>
            <person name="Gui C."/>
            <person name="Meng S."/>
            <person name="Li G."/>
            <person name="Viehrig K."/>
            <person name="Ye F."/>
            <person name="Su P."/>
            <person name="Kiefer A.F."/>
            <person name="Nichols A."/>
            <person name="Cepeda A.J."/>
            <person name="Yan W."/>
            <person name="Fan B."/>
            <person name="Jiang Y."/>
            <person name="Adhikari A."/>
            <person name="Zheng C.-J."/>
            <person name="Schuster L."/>
            <person name="Cowan T.M."/>
            <person name="Smanski M.J."/>
            <person name="Chevrette M.G."/>
            <person name="De Carvalho L.P.S."/>
            <person name="Shen B."/>
        </authorList>
    </citation>
    <scope>NUCLEOTIDE SEQUENCE [LARGE SCALE GENOMIC DNA]</scope>
    <source>
        <strain evidence="2 3">NPDC050545</strain>
    </source>
</reference>
<evidence type="ECO:0000259" key="1">
    <source>
        <dbReference type="Pfam" id="PF04542"/>
    </source>
</evidence>
<sequence length="242" mass="26923">MFDAIERQVGDLPLLSDLRLRGDGSGGEISLPEARRMLMDRRTDLALADDLWTQLVALARTGGEEGKLAMLWSILPSLRGLAARFRRPGVKDRRDIESEMLVSVLEAAEHLEPGRLRIGGFLYWRARSRLHQMRFHNRRESPVEDIELAATLNAHPGPDVNPLNEAVSHGIVTVSEADLINRTRVEGERLGSIAERMGLGYHACQQRRARAESRLASYLAGEERVPVRSDTDEPCSWAGGVG</sequence>
<dbReference type="SUPFAM" id="SSF88946">
    <property type="entry name" value="Sigma2 domain of RNA polymerase sigma factors"/>
    <property type="match status" value="1"/>
</dbReference>